<organism evidence="7 8">
    <name type="scientific">Anaeromicropila populeti</name>
    <dbReference type="NCBI Taxonomy" id="37658"/>
    <lineage>
        <taxon>Bacteria</taxon>
        <taxon>Bacillati</taxon>
        <taxon>Bacillota</taxon>
        <taxon>Clostridia</taxon>
        <taxon>Lachnospirales</taxon>
        <taxon>Lachnospiraceae</taxon>
        <taxon>Anaeromicropila</taxon>
    </lineage>
</organism>
<protein>
    <recommendedName>
        <fullName evidence="2 4">Flagellin</fullName>
    </recommendedName>
</protein>
<dbReference type="STRING" id="37658.SAMN05661086_03219"/>
<dbReference type="PRINTS" id="PR00207">
    <property type="entry name" value="FLAGELLIN"/>
</dbReference>
<dbReference type="InterPro" id="IPR001029">
    <property type="entry name" value="Flagellin_N"/>
</dbReference>
<evidence type="ECO:0000313" key="7">
    <source>
        <dbReference type="EMBL" id="SFS01266.1"/>
    </source>
</evidence>
<evidence type="ECO:0000259" key="6">
    <source>
        <dbReference type="Pfam" id="PF00700"/>
    </source>
</evidence>
<dbReference type="Gene3D" id="6.10.10.10">
    <property type="entry name" value="Flagellar export chaperone, C-terminal domain"/>
    <property type="match status" value="1"/>
</dbReference>
<feature type="domain" description="Flagellin C-terminal" evidence="6">
    <location>
        <begin position="385"/>
        <end position="470"/>
    </location>
</feature>
<dbReference type="OrthoDB" id="9796789at2"/>
<gene>
    <name evidence="7" type="ORF">SAMN05661086_03219</name>
</gene>
<dbReference type="GO" id="GO:0009288">
    <property type="term" value="C:bacterial-type flagellum"/>
    <property type="evidence" value="ECO:0007669"/>
    <property type="project" value="UniProtKB-SubCell"/>
</dbReference>
<dbReference type="Pfam" id="PF00669">
    <property type="entry name" value="Flagellin_N"/>
    <property type="match status" value="1"/>
</dbReference>
<name>A0A1I6LCS6_9FIRM</name>
<dbReference type="SUPFAM" id="SSF64518">
    <property type="entry name" value="Phase 1 flagellin"/>
    <property type="match status" value="1"/>
</dbReference>
<dbReference type="InterPro" id="IPR001492">
    <property type="entry name" value="Flagellin"/>
</dbReference>
<evidence type="ECO:0000256" key="3">
    <source>
        <dbReference type="ARBA" id="ARBA00023143"/>
    </source>
</evidence>
<dbReference type="RefSeq" id="WP_092563040.1">
    <property type="nucleotide sequence ID" value="NZ_FOYZ01000015.1"/>
</dbReference>
<comment type="similarity">
    <text evidence="1 4">Belongs to the bacterial flagellin family.</text>
</comment>
<accession>A0A1I6LCS6</accession>
<dbReference type="Gene3D" id="1.20.1330.10">
    <property type="entry name" value="f41 fragment of flagellin, N-terminal domain"/>
    <property type="match status" value="2"/>
</dbReference>
<dbReference type="EMBL" id="FOYZ01000015">
    <property type="protein sequence ID" value="SFS01266.1"/>
    <property type="molecule type" value="Genomic_DNA"/>
</dbReference>
<comment type="function">
    <text evidence="4">Flagellin is the subunit protein which polymerizes to form the filaments of bacterial flagella.</text>
</comment>
<comment type="subcellular location">
    <subcellularLocation>
        <location evidence="4">Secreted</location>
    </subcellularLocation>
    <subcellularLocation>
        <location evidence="4">Bacterial flagellum</location>
    </subcellularLocation>
</comment>
<dbReference type="InterPro" id="IPR046358">
    <property type="entry name" value="Flagellin_C"/>
</dbReference>
<keyword evidence="3 4" id="KW-0975">Bacterial flagellum</keyword>
<dbReference type="InterPro" id="IPR042187">
    <property type="entry name" value="Flagellin_C_sub2"/>
</dbReference>
<dbReference type="GO" id="GO:0005198">
    <property type="term" value="F:structural molecule activity"/>
    <property type="evidence" value="ECO:0007669"/>
    <property type="project" value="UniProtKB-UniRule"/>
</dbReference>
<dbReference type="GO" id="GO:0005576">
    <property type="term" value="C:extracellular region"/>
    <property type="evidence" value="ECO:0007669"/>
    <property type="project" value="UniProtKB-SubCell"/>
</dbReference>
<keyword evidence="7" id="KW-0969">Cilium</keyword>
<evidence type="ECO:0000256" key="1">
    <source>
        <dbReference type="ARBA" id="ARBA00005709"/>
    </source>
</evidence>
<evidence type="ECO:0000256" key="2">
    <source>
        <dbReference type="ARBA" id="ARBA00020110"/>
    </source>
</evidence>
<keyword evidence="7" id="KW-0966">Cell projection</keyword>
<evidence type="ECO:0000256" key="4">
    <source>
        <dbReference type="RuleBase" id="RU362073"/>
    </source>
</evidence>
<dbReference type="Proteomes" id="UP000199659">
    <property type="component" value="Unassembled WGS sequence"/>
</dbReference>
<dbReference type="AlphaFoldDB" id="A0A1I6LCS6"/>
<keyword evidence="7" id="KW-0282">Flagellum</keyword>
<keyword evidence="4" id="KW-0964">Secreted</keyword>
<sequence length="472" mass="49915">MIINHNISALRANSQLKVNNNKLTKSLERLSSGYKINRAADDAAGMAISRKMKTQIAGLEQSSRNASDGISVIQTAEGALNEVHSMLQRMRELSVQAANGTLTEEDREAVQSEINQLSSEIDRISTDTEFNTKTLLDGSLDRKSYSDNANIQVAGISDSVASGEYSITVTAVPEKAVLTGVAGTAFSGTGGTVAAGEAGKININGEEVIISAGETREQVIEKIRNLCDQVNVDVSDTSGGSLSANTAVLRFETQAYGSDEELSIICDNTVLANALGITGINNTSDFGADGGIGLGTSFSSTATISYDNKYAVVTDYTGFEMKFDLSKAVTGNTANITVLDAGPMVLQIGANENQIVKISIPEVSTETLGIENLNVCSEEGAQDAITLVDNAVNKVSEVRSKLGAYQNRLESAISNLDVSAQNLTEALSRIEDVDMAEEMAIYTQQNVLVQAGTSMLAQANERPQTILSLLQG</sequence>
<dbReference type="PANTHER" id="PTHR42792">
    <property type="entry name" value="FLAGELLIN"/>
    <property type="match status" value="1"/>
</dbReference>
<feature type="domain" description="Flagellin N-terminal" evidence="5">
    <location>
        <begin position="3"/>
        <end position="139"/>
    </location>
</feature>
<evidence type="ECO:0000259" key="5">
    <source>
        <dbReference type="Pfam" id="PF00669"/>
    </source>
</evidence>
<evidence type="ECO:0000313" key="8">
    <source>
        <dbReference type="Proteomes" id="UP000199659"/>
    </source>
</evidence>
<reference evidence="7 8" key="1">
    <citation type="submission" date="2016-10" db="EMBL/GenBank/DDBJ databases">
        <authorList>
            <person name="de Groot N.N."/>
        </authorList>
    </citation>
    <scope>NUCLEOTIDE SEQUENCE [LARGE SCALE GENOMIC DNA]</scope>
    <source>
        <strain evidence="7 8">743A</strain>
    </source>
</reference>
<keyword evidence="8" id="KW-1185">Reference proteome</keyword>
<proteinExistence type="inferred from homology"/>
<dbReference type="Pfam" id="PF00700">
    <property type="entry name" value="Flagellin_C"/>
    <property type="match status" value="1"/>
</dbReference>
<dbReference type="PANTHER" id="PTHR42792:SF2">
    <property type="entry name" value="FLAGELLIN"/>
    <property type="match status" value="1"/>
</dbReference>